<dbReference type="NCBIfam" id="NF047558">
    <property type="entry name" value="TPR_END_plus"/>
    <property type="match status" value="1"/>
</dbReference>
<dbReference type="InterPro" id="IPR037883">
    <property type="entry name" value="Knr4/Smi1-like_sf"/>
</dbReference>
<gene>
    <name evidence="2" type="ORF">F8566_44245</name>
</gene>
<dbReference type="SUPFAM" id="SSF48452">
    <property type="entry name" value="TPR-like"/>
    <property type="match status" value="1"/>
</dbReference>
<dbReference type="SUPFAM" id="SSF160631">
    <property type="entry name" value="SMI1/KNR4-like"/>
    <property type="match status" value="1"/>
</dbReference>
<comment type="caution">
    <text evidence="2">The sequence shown here is derived from an EMBL/GenBank/DDBJ whole genome shotgun (WGS) entry which is preliminary data.</text>
</comment>
<dbReference type="InterPro" id="IPR018958">
    <property type="entry name" value="Knr4/Smi1-like_dom"/>
</dbReference>
<keyword evidence="3" id="KW-1185">Reference proteome</keyword>
<protein>
    <recommendedName>
        <fullName evidence="1">Knr4/Smi1-like domain-containing protein</fullName>
    </recommendedName>
</protein>
<evidence type="ECO:0000313" key="3">
    <source>
        <dbReference type="Proteomes" id="UP000468735"/>
    </source>
</evidence>
<sequence>MTDARARELLAAGWEAREDGMVERVWPDGTRWRCVYGPTKAGRCEGDIPEGLIFEAGEDVYVVDVLGFTDPQGMVLDRADRTAVVLDFLAAAPEGRGLVRNVLKPLMVHAAVFRERSLRPVGLKGFMLEDMPRRPAGPLAAAVAAADGSPDRWLDVAFAALDARLLHVALEALDRALAAGAEPGLAELWRGWLLKEADPAEAAEALERAADGGMAGPAICLLESIRPVDWERATREDPAFLRGWLIRGLRLAKSGRPDDALRVLDQAASLHPDAEVRYYRAYVRSLLGDDDAALDDLAEAIRLDPCITEDILTDPDLDGLRGHEGFRLLTGRRAGESEQDPQTTGVLRRFAAKVAAQAPEGWRRADLTLGGSYSGRYLLADGTKDRSAPPFDVLAKGLPFTHGRNKVIRMAVHASGWFEAAVGGMDEDSGAAFVLDEKALANDPGDDQEGPADLSQAGDPDEAVRLLGAYLQRREEILGHPDELPPPAEDREEELADLDPSLPDDLRALYEVLDGDGDTGLIDNGYEWLAASDLSFIHMDGDHYWMDGVPFDTDLRNTILDTGPPWAVRRSRDRAGWIPFADGGSNDYLAVDMDPGPGGRPGQVIRIGLRRRHPAYVADSVTSLLRRHVEALDRGDWVHEDDRLKIDLGDMSLDRESENEPGEATVWGDRDTLNPGVNTQVLRVRGGGDIDLDAVRGTRLLQMELDKCRSADLSPLQDTPIEALTLLGMEAVDLAPLAGHPTLRAVTVRVHHAVDLEALVTVPRLHALDLGGSQALDLAALGRMKRLRYLSLSYEQWLELWRRDVLLPGLAMAVLSGTPSPSTVAQWARRLPKGERVQHYIGQY</sequence>
<dbReference type="Pfam" id="PF13428">
    <property type="entry name" value="TPR_14"/>
    <property type="match status" value="1"/>
</dbReference>
<dbReference type="SMART" id="SM00860">
    <property type="entry name" value="SMI1_KNR4"/>
    <property type="match status" value="1"/>
</dbReference>
<dbReference type="InterPro" id="IPR011990">
    <property type="entry name" value="TPR-like_helical_dom_sf"/>
</dbReference>
<dbReference type="AlphaFoldDB" id="A0A6H9YI31"/>
<dbReference type="OrthoDB" id="4759758at2"/>
<proteinExistence type="predicted"/>
<name>A0A6H9YI31_9ACTN</name>
<evidence type="ECO:0000313" key="2">
    <source>
        <dbReference type="EMBL" id="KAB2340551.1"/>
    </source>
</evidence>
<dbReference type="InterPro" id="IPR032675">
    <property type="entry name" value="LRR_dom_sf"/>
</dbReference>
<dbReference type="Gene3D" id="3.80.10.10">
    <property type="entry name" value="Ribonuclease Inhibitor"/>
    <property type="match status" value="1"/>
</dbReference>
<reference evidence="2 3" key="1">
    <citation type="submission" date="2019-09" db="EMBL/GenBank/DDBJ databases">
        <title>Actinomadura physcomitrii sp. nov., a novel actinomycete isolated from moss [Physcomitrium sphaericum (Ludw) Fuernr].</title>
        <authorList>
            <person name="Zhuang X."/>
            <person name="Liu C."/>
        </authorList>
    </citation>
    <scope>NUCLEOTIDE SEQUENCE [LARGE SCALE GENOMIC DNA]</scope>
    <source>
        <strain evidence="2 3">HMC1</strain>
    </source>
</reference>
<dbReference type="Proteomes" id="UP000468735">
    <property type="component" value="Unassembled WGS sequence"/>
</dbReference>
<dbReference type="Gene3D" id="1.25.40.10">
    <property type="entry name" value="Tetratricopeptide repeat domain"/>
    <property type="match status" value="1"/>
</dbReference>
<dbReference type="Pfam" id="PF09346">
    <property type="entry name" value="SMI1_KNR4"/>
    <property type="match status" value="1"/>
</dbReference>
<organism evidence="2 3">
    <name type="scientific">Actinomadura rudentiformis</name>
    <dbReference type="NCBI Taxonomy" id="359158"/>
    <lineage>
        <taxon>Bacteria</taxon>
        <taxon>Bacillati</taxon>
        <taxon>Actinomycetota</taxon>
        <taxon>Actinomycetes</taxon>
        <taxon>Streptosporangiales</taxon>
        <taxon>Thermomonosporaceae</taxon>
        <taxon>Actinomadura</taxon>
    </lineage>
</organism>
<evidence type="ECO:0000259" key="1">
    <source>
        <dbReference type="SMART" id="SM00860"/>
    </source>
</evidence>
<feature type="domain" description="Knr4/Smi1-like" evidence="1">
    <location>
        <begin position="486"/>
        <end position="627"/>
    </location>
</feature>
<dbReference type="EMBL" id="WBMT01000029">
    <property type="protein sequence ID" value="KAB2340551.1"/>
    <property type="molecule type" value="Genomic_DNA"/>
</dbReference>
<accession>A0A6H9YI31</accession>
<dbReference type="RefSeq" id="WP_151569469.1">
    <property type="nucleotide sequence ID" value="NZ_WBMT01000029.1"/>
</dbReference>